<dbReference type="Proteomes" id="UP000320762">
    <property type="component" value="Unassembled WGS sequence"/>
</dbReference>
<accession>A0A550BX41</accession>
<proteinExistence type="predicted"/>
<reference evidence="2 3" key="1">
    <citation type="journal article" date="2019" name="New Phytol.">
        <title>Comparative genomics reveals unique wood-decay strategies and fruiting body development in the Schizophyllaceae.</title>
        <authorList>
            <person name="Almasi E."/>
            <person name="Sahu N."/>
            <person name="Krizsan K."/>
            <person name="Balint B."/>
            <person name="Kovacs G.M."/>
            <person name="Kiss B."/>
            <person name="Cseklye J."/>
            <person name="Drula E."/>
            <person name="Henrissat B."/>
            <person name="Nagy I."/>
            <person name="Chovatia M."/>
            <person name="Adam C."/>
            <person name="LaButti K."/>
            <person name="Lipzen A."/>
            <person name="Riley R."/>
            <person name="Grigoriev I.V."/>
            <person name="Nagy L.G."/>
        </authorList>
    </citation>
    <scope>NUCLEOTIDE SEQUENCE [LARGE SCALE GENOMIC DNA]</scope>
    <source>
        <strain evidence="2 3">NL-1724</strain>
    </source>
</reference>
<name>A0A550BX41_9AGAR</name>
<dbReference type="AlphaFoldDB" id="A0A550BX41"/>
<dbReference type="EMBL" id="VDMD01000053">
    <property type="protein sequence ID" value="TRM57086.1"/>
    <property type="molecule type" value="Genomic_DNA"/>
</dbReference>
<feature type="compositionally biased region" description="Polar residues" evidence="1">
    <location>
        <begin position="99"/>
        <end position="111"/>
    </location>
</feature>
<comment type="caution">
    <text evidence="2">The sequence shown here is derived from an EMBL/GenBank/DDBJ whole genome shotgun (WGS) entry which is preliminary data.</text>
</comment>
<feature type="region of interest" description="Disordered" evidence="1">
    <location>
        <begin position="93"/>
        <end position="135"/>
    </location>
</feature>
<evidence type="ECO:0000256" key="1">
    <source>
        <dbReference type="SAM" id="MobiDB-lite"/>
    </source>
</evidence>
<evidence type="ECO:0000313" key="2">
    <source>
        <dbReference type="EMBL" id="TRM57086.1"/>
    </source>
</evidence>
<organism evidence="2 3">
    <name type="scientific">Schizophyllum amplum</name>
    <dbReference type="NCBI Taxonomy" id="97359"/>
    <lineage>
        <taxon>Eukaryota</taxon>
        <taxon>Fungi</taxon>
        <taxon>Dikarya</taxon>
        <taxon>Basidiomycota</taxon>
        <taxon>Agaricomycotina</taxon>
        <taxon>Agaricomycetes</taxon>
        <taxon>Agaricomycetidae</taxon>
        <taxon>Agaricales</taxon>
        <taxon>Schizophyllaceae</taxon>
        <taxon>Schizophyllum</taxon>
    </lineage>
</organism>
<feature type="compositionally biased region" description="Low complexity" evidence="1">
    <location>
        <begin position="206"/>
        <end position="226"/>
    </location>
</feature>
<feature type="region of interest" description="Disordered" evidence="1">
    <location>
        <begin position="181"/>
        <end position="288"/>
    </location>
</feature>
<sequence>MMTAAAIEEEWVDAQSDGESTASSSYQTAFTRVSPPRKNGTTNTAPPNVIRISERSPATVYEDFDDDDSGSSDIDDAAVQRLQLPSLAELLDGKPRASGTYTISTSTSRNMPSRPLLNEDAYENDSNDSNSSDIDDDAVAAFDLPSLDVMAGRMAGVGAGMNMIGAGMNVMGAATNTSGGRTNMIGAGRAGSSVPHPDPYRPVASPPESDYGPSGSGYSPPESHYPLEYTGKPPSDSLYTSTPSPIPSHYQHRASDYRRSSSSQAPPTPAYSVATFDSRTTDESALDVGDRYQSRYHYTPFDSISSRGTRNSYRGSIDQGWYRARGSVDSNASRASAGQFDGRPRDSVDSRASGGQYAAYRSRGSVDSRASSVVDEFGALHPPDVRPIRGTTRRQRGRRTYPMRAIAALGVRMVEVEVEATACRPPPRHALAPLLTLARRDLVVHKVVCR</sequence>
<gene>
    <name evidence="2" type="ORF">BD626DRAFT_586884</name>
</gene>
<feature type="compositionally biased region" description="Acidic residues" evidence="1">
    <location>
        <begin position="62"/>
        <end position="74"/>
    </location>
</feature>
<feature type="region of interest" description="Disordered" evidence="1">
    <location>
        <begin position="327"/>
        <end position="356"/>
    </location>
</feature>
<feature type="compositionally biased region" description="Polar residues" evidence="1">
    <location>
        <begin position="17"/>
        <end position="31"/>
    </location>
</feature>
<protein>
    <submittedName>
        <fullName evidence="2">Uncharacterized protein</fullName>
    </submittedName>
</protein>
<feature type="region of interest" description="Disordered" evidence="1">
    <location>
        <begin position="1"/>
        <end position="74"/>
    </location>
</feature>
<keyword evidence="3" id="KW-1185">Reference proteome</keyword>
<evidence type="ECO:0000313" key="3">
    <source>
        <dbReference type="Proteomes" id="UP000320762"/>
    </source>
</evidence>